<dbReference type="Proteomes" id="UP000693970">
    <property type="component" value="Unassembled WGS sequence"/>
</dbReference>
<evidence type="ECO:0000256" key="2">
    <source>
        <dbReference type="ARBA" id="ARBA00022898"/>
    </source>
</evidence>
<comment type="cofactor">
    <cofactor evidence="1">
        <name>pyridoxal 5'-phosphate</name>
        <dbReference type="ChEBI" id="CHEBI:597326"/>
    </cofactor>
</comment>
<evidence type="ECO:0008006" key="6">
    <source>
        <dbReference type="Google" id="ProtNLM"/>
    </source>
</evidence>
<evidence type="ECO:0000313" key="4">
    <source>
        <dbReference type="EMBL" id="KAG7338819.1"/>
    </source>
</evidence>
<dbReference type="OrthoDB" id="65643at2759"/>
<accession>A0A9K3PBC2</accession>
<feature type="region of interest" description="Disordered" evidence="3">
    <location>
        <begin position="467"/>
        <end position="502"/>
    </location>
</feature>
<dbReference type="AlphaFoldDB" id="A0A9K3PBC2"/>
<feature type="compositionally biased region" description="Low complexity" evidence="3">
    <location>
        <begin position="322"/>
        <end position="335"/>
    </location>
</feature>
<keyword evidence="5" id="KW-1185">Reference proteome</keyword>
<reference evidence="4" key="2">
    <citation type="submission" date="2021-04" db="EMBL/GenBank/DDBJ databases">
        <authorList>
            <person name="Podell S."/>
        </authorList>
    </citation>
    <scope>NUCLEOTIDE SEQUENCE</scope>
    <source>
        <strain evidence="4">Hildebrandi</strain>
    </source>
</reference>
<feature type="region of interest" description="Disordered" evidence="3">
    <location>
        <begin position="313"/>
        <end position="335"/>
    </location>
</feature>
<evidence type="ECO:0000313" key="5">
    <source>
        <dbReference type="Proteomes" id="UP000693970"/>
    </source>
</evidence>
<feature type="region of interest" description="Disordered" evidence="3">
    <location>
        <begin position="396"/>
        <end position="415"/>
    </location>
</feature>
<protein>
    <recommendedName>
        <fullName evidence="6">1-aminocyclopropane-1-carboxylate deaminase</fullName>
    </recommendedName>
</protein>
<organism evidence="4 5">
    <name type="scientific">Nitzschia inconspicua</name>
    <dbReference type="NCBI Taxonomy" id="303405"/>
    <lineage>
        <taxon>Eukaryota</taxon>
        <taxon>Sar</taxon>
        <taxon>Stramenopiles</taxon>
        <taxon>Ochrophyta</taxon>
        <taxon>Bacillariophyta</taxon>
        <taxon>Bacillariophyceae</taxon>
        <taxon>Bacillariophycidae</taxon>
        <taxon>Bacillariales</taxon>
        <taxon>Bacillariaceae</taxon>
        <taxon>Nitzschia</taxon>
    </lineage>
</organism>
<evidence type="ECO:0000256" key="1">
    <source>
        <dbReference type="ARBA" id="ARBA00001933"/>
    </source>
</evidence>
<dbReference type="GO" id="GO:0019148">
    <property type="term" value="F:D-cysteine desulfhydrase activity"/>
    <property type="evidence" value="ECO:0007669"/>
    <property type="project" value="TreeGrafter"/>
</dbReference>
<feature type="compositionally biased region" description="Basic and acidic residues" evidence="3">
    <location>
        <begin position="480"/>
        <end position="500"/>
    </location>
</feature>
<name>A0A9K3PBC2_9STRA</name>
<feature type="compositionally biased region" description="Low complexity" evidence="3">
    <location>
        <begin position="233"/>
        <end position="251"/>
    </location>
</feature>
<evidence type="ECO:0000256" key="3">
    <source>
        <dbReference type="SAM" id="MobiDB-lite"/>
    </source>
</evidence>
<feature type="region of interest" description="Disordered" evidence="3">
    <location>
        <begin position="200"/>
        <end position="253"/>
    </location>
</feature>
<dbReference type="InterPro" id="IPR027278">
    <property type="entry name" value="ACCD_DCysDesulf"/>
</dbReference>
<proteinExistence type="predicted"/>
<sequence>MVNVILVQLSQSFTPICRRITTTSRLVRQRWRVMDQNCHEVSRTPIQHKQQQQQHFSTLDDFMDGMDFDRLLQFQEQQQQQQQQQQPNKEQTYYKSENGWKTASDLSSSTSNNTNNIIINAASPVEERTICGRTIYIKRDDLLKLPESGISGNKARKLWALDQIPVRDFPPCIVSYGGPQSNSMLALAAIVHSKNRQWTMDTKNNNNHSDKNEEQYPFTSDNTNNHDDHDNISLSSPSSSSSSTTTTTTPKSTDRTSKYRFIYYTKTLPRFLRNQPSGNLFRATSLGMELCELSPRDYAALFEDHCHYEGHPPMGLDPPTVSSSSSTTTSSSSSSLWVPQGGAFALAQPGVRIMAQEIVSYWNDVGNRRPLTVCVPGGTCTTAVLLHHSLKDIMTTKDGDNNNNNNDNNHNDDDPLDIEVVVIPCVGDQAYARRQMMSLSTQIGKDADDIPTILPATVDVYDEDLINSHHHDDDDDDDDAGKNDNEHVDNDKRHENETKRQQRYFVFGKPHKEILDTFETLRDDHDLVVDLMYGAPSWAILLRHWNADDDDDDYDDSIHTTVNDQNGIIATENRTSTDVTFDPYRPFKGREILYVHSGGLEGINSQLLRYKHEGLVTVDEVQLPGKSNRINR</sequence>
<dbReference type="EMBL" id="JAGRRH010000047">
    <property type="protein sequence ID" value="KAG7338819.1"/>
    <property type="molecule type" value="Genomic_DNA"/>
</dbReference>
<reference evidence="4" key="1">
    <citation type="journal article" date="2021" name="Sci. Rep.">
        <title>Diploid genomic architecture of Nitzschia inconspicua, an elite biomass production diatom.</title>
        <authorList>
            <person name="Oliver A."/>
            <person name="Podell S."/>
            <person name="Pinowska A."/>
            <person name="Traller J.C."/>
            <person name="Smith S.R."/>
            <person name="McClure R."/>
            <person name="Beliaev A."/>
            <person name="Bohutskyi P."/>
            <person name="Hill E.A."/>
            <person name="Rabines A."/>
            <person name="Zheng H."/>
            <person name="Allen L.Z."/>
            <person name="Kuo A."/>
            <person name="Grigoriev I.V."/>
            <person name="Allen A.E."/>
            <person name="Hazlebeck D."/>
            <person name="Allen E.E."/>
        </authorList>
    </citation>
    <scope>NUCLEOTIDE SEQUENCE</scope>
    <source>
        <strain evidence="4">Hildebrandi</strain>
    </source>
</reference>
<dbReference type="PANTHER" id="PTHR43780:SF2">
    <property type="entry name" value="1-AMINOCYCLOPROPANE-1-CARBOXYLATE DEAMINASE-RELATED"/>
    <property type="match status" value="1"/>
</dbReference>
<keyword evidence="2" id="KW-0663">Pyridoxal phosphate</keyword>
<gene>
    <name evidence="4" type="ORF">IV203_012739</name>
</gene>
<comment type="caution">
    <text evidence="4">The sequence shown here is derived from an EMBL/GenBank/DDBJ whole genome shotgun (WGS) entry which is preliminary data.</text>
</comment>
<dbReference type="PANTHER" id="PTHR43780">
    <property type="entry name" value="1-AMINOCYCLOPROPANE-1-CARBOXYLATE DEAMINASE-RELATED"/>
    <property type="match status" value="1"/>
</dbReference>